<dbReference type="CDD" id="cd06433">
    <property type="entry name" value="GT_2_WfgS_like"/>
    <property type="match status" value="1"/>
</dbReference>
<dbReference type="InterPro" id="IPR029044">
    <property type="entry name" value="Nucleotide-diphossugar_trans"/>
</dbReference>
<dbReference type="EMBL" id="FOKV01000006">
    <property type="protein sequence ID" value="SFC63285.1"/>
    <property type="molecule type" value="Genomic_DNA"/>
</dbReference>
<gene>
    <name evidence="2" type="ORF">SAMN04487907_106125</name>
</gene>
<dbReference type="PANTHER" id="PTHR22916:SF3">
    <property type="entry name" value="UDP-GLCNAC:BETAGAL BETA-1,3-N-ACETYLGLUCOSAMINYLTRANSFERASE-LIKE PROTEIN 1"/>
    <property type="match status" value="1"/>
</dbReference>
<organism evidence="2 3">
    <name type="scientific">Zunongwangia mangrovi</name>
    <dbReference type="NCBI Taxonomy" id="1334022"/>
    <lineage>
        <taxon>Bacteria</taxon>
        <taxon>Pseudomonadati</taxon>
        <taxon>Bacteroidota</taxon>
        <taxon>Flavobacteriia</taxon>
        <taxon>Flavobacteriales</taxon>
        <taxon>Flavobacteriaceae</taxon>
        <taxon>Zunongwangia</taxon>
    </lineage>
</organism>
<dbReference type="AlphaFoldDB" id="A0A1I1KRQ9"/>
<reference evidence="3" key="1">
    <citation type="submission" date="2016-10" db="EMBL/GenBank/DDBJ databases">
        <authorList>
            <person name="Varghese N."/>
            <person name="Submissions S."/>
        </authorList>
    </citation>
    <scope>NUCLEOTIDE SEQUENCE [LARGE SCALE GENOMIC DNA]</scope>
    <source>
        <strain evidence="3">DSM 24499</strain>
    </source>
</reference>
<evidence type="ECO:0000313" key="2">
    <source>
        <dbReference type="EMBL" id="SFC63285.1"/>
    </source>
</evidence>
<evidence type="ECO:0000313" key="3">
    <source>
        <dbReference type="Proteomes" id="UP000199438"/>
    </source>
</evidence>
<accession>A0A1I1KRQ9</accession>
<dbReference type="PANTHER" id="PTHR22916">
    <property type="entry name" value="GLYCOSYLTRANSFERASE"/>
    <property type="match status" value="1"/>
</dbReference>
<keyword evidence="3" id="KW-1185">Reference proteome</keyword>
<dbReference type="GO" id="GO:0016758">
    <property type="term" value="F:hexosyltransferase activity"/>
    <property type="evidence" value="ECO:0007669"/>
    <property type="project" value="UniProtKB-ARBA"/>
</dbReference>
<name>A0A1I1KRQ9_9FLAO</name>
<proteinExistence type="predicted"/>
<dbReference type="Pfam" id="PF00535">
    <property type="entry name" value="Glycos_transf_2"/>
    <property type="match status" value="1"/>
</dbReference>
<dbReference type="SUPFAM" id="SSF53448">
    <property type="entry name" value="Nucleotide-diphospho-sugar transferases"/>
    <property type="match status" value="1"/>
</dbReference>
<dbReference type="Proteomes" id="UP000199438">
    <property type="component" value="Unassembled WGS sequence"/>
</dbReference>
<feature type="domain" description="Glycosyltransferase 2-like" evidence="1">
    <location>
        <begin position="4"/>
        <end position="130"/>
    </location>
</feature>
<protein>
    <submittedName>
        <fullName evidence="2">Glycosyltransferase</fullName>
    </submittedName>
</protein>
<sequence>MKVSIITVVYNNEDTIAECIESVFSQTYHDIEYIIIDGNSTDGTKEKIKPYLDRIDCFISEPDSGIFDAYNKGIKWATGDVVGILNSDDFFHSERTIEKIVKAFDVSGSDLVYGKGVFVSKDNPNLIKRIYPSNPFKNSHLFFGWIPLHPTIYVKRKVYEEFGLYNKNYSIAGDYDISLRWFKNKHIEKFYLKDWVVKMRLGGKSTTLALQKKKSSEDMKIIKYHKLAGYLTLMFKIGRKIPHHLIPRMVDSKSLYRWF</sequence>
<evidence type="ECO:0000259" key="1">
    <source>
        <dbReference type="Pfam" id="PF00535"/>
    </source>
</evidence>
<dbReference type="STRING" id="1334022.SAMN04487907_106125"/>
<dbReference type="RefSeq" id="WP_092543517.1">
    <property type="nucleotide sequence ID" value="NZ_FOKV01000006.1"/>
</dbReference>
<keyword evidence="2" id="KW-0808">Transferase</keyword>
<dbReference type="InterPro" id="IPR001173">
    <property type="entry name" value="Glyco_trans_2-like"/>
</dbReference>
<dbReference type="Gene3D" id="3.90.550.10">
    <property type="entry name" value="Spore Coat Polysaccharide Biosynthesis Protein SpsA, Chain A"/>
    <property type="match status" value="1"/>
</dbReference>
<dbReference type="OrthoDB" id="9788101at2"/>